<accession>A0A078IWE4</accession>
<dbReference type="InterPro" id="IPR058543">
    <property type="entry name" value="Beta-prop_RSE1/DDB1/CPSF1_2nd"/>
</dbReference>
<keyword evidence="3" id="KW-1185">Reference proteome</keyword>
<gene>
    <name evidence="2" type="primary">BnaCnng26720D</name>
    <name evidence="2" type="ORF">GSBRNA2T00013888001</name>
</gene>
<feature type="domain" description="RSE1/DDB1/CPSF1 second beta-propeller" evidence="1">
    <location>
        <begin position="24"/>
        <end position="191"/>
    </location>
</feature>
<dbReference type="Proteomes" id="UP000028999">
    <property type="component" value="Unassembled WGS sequence"/>
</dbReference>
<dbReference type="PANTHER" id="PTHR10644">
    <property type="entry name" value="DNA REPAIR/RNA PROCESSING CPSF FAMILY"/>
    <property type="match status" value="1"/>
</dbReference>
<proteinExistence type="predicted"/>
<dbReference type="AlphaFoldDB" id="A0A078IWE4"/>
<organism evidence="2 3">
    <name type="scientific">Brassica napus</name>
    <name type="common">Rape</name>
    <dbReference type="NCBI Taxonomy" id="3708"/>
    <lineage>
        <taxon>Eukaryota</taxon>
        <taxon>Viridiplantae</taxon>
        <taxon>Streptophyta</taxon>
        <taxon>Embryophyta</taxon>
        <taxon>Tracheophyta</taxon>
        <taxon>Spermatophyta</taxon>
        <taxon>Magnoliopsida</taxon>
        <taxon>eudicotyledons</taxon>
        <taxon>Gunneridae</taxon>
        <taxon>Pentapetalae</taxon>
        <taxon>rosids</taxon>
        <taxon>malvids</taxon>
        <taxon>Brassicales</taxon>
        <taxon>Brassicaceae</taxon>
        <taxon>Brassiceae</taxon>
        <taxon>Brassica</taxon>
    </lineage>
</organism>
<dbReference type="EMBL" id="LK033305">
    <property type="protein sequence ID" value="CDY54326.1"/>
    <property type="molecule type" value="Genomic_DNA"/>
</dbReference>
<evidence type="ECO:0000313" key="2">
    <source>
        <dbReference type="EMBL" id="CDY54326.1"/>
    </source>
</evidence>
<dbReference type="InterPro" id="IPR050358">
    <property type="entry name" value="RSE1/DDB1/CFT1"/>
</dbReference>
<sequence length="229" mass="25745">MRVLVPSMNDSVETCISRATAFDEASDTFLVVSFIGETRIFAMNRVDELEETEIKGFLSEVRTLFCHDAVHNQLVQVFDSCYLCLFHYPFFQFLNLNIVTANARQVLLASKDNLFYLEVGDGELKGMRRTQLDNPASCLDINPIGADPSCSELALVGKWTDNSMEIRKLPDVTLVIKRKIGENVNPRSVLLCAFQGVCSVEPFYIEIIKNIVLENKTIPSEITTIPTPK</sequence>
<evidence type="ECO:0000313" key="3">
    <source>
        <dbReference type="Proteomes" id="UP000028999"/>
    </source>
</evidence>
<evidence type="ECO:0000259" key="1">
    <source>
        <dbReference type="Pfam" id="PF23726"/>
    </source>
</evidence>
<name>A0A078IWE4_BRANA</name>
<dbReference type="Gene3D" id="2.130.10.10">
    <property type="entry name" value="YVTN repeat-like/Quinoprotein amine dehydrogenase"/>
    <property type="match status" value="1"/>
</dbReference>
<dbReference type="Gramene" id="CDY54326">
    <property type="protein sequence ID" value="CDY54326"/>
    <property type="gene ID" value="GSBRNA2T00013888001"/>
</dbReference>
<dbReference type="STRING" id="3708.A0A078IWE4"/>
<dbReference type="Pfam" id="PF23726">
    <property type="entry name" value="Beta-prop_RSE1_2nd"/>
    <property type="match status" value="1"/>
</dbReference>
<dbReference type="PaxDb" id="3708-A0A078IWE4"/>
<protein>
    <submittedName>
        <fullName evidence="2">BnaCnng26720D protein</fullName>
    </submittedName>
</protein>
<reference evidence="2 3" key="1">
    <citation type="journal article" date="2014" name="Science">
        <title>Plant genetics. Early allopolyploid evolution in the post-Neolithic Brassica napus oilseed genome.</title>
        <authorList>
            <person name="Chalhoub B."/>
            <person name="Denoeud F."/>
            <person name="Liu S."/>
            <person name="Parkin I.A."/>
            <person name="Tang H."/>
            <person name="Wang X."/>
            <person name="Chiquet J."/>
            <person name="Belcram H."/>
            <person name="Tong C."/>
            <person name="Samans B."/>
            <person name="Correa M."/>
            <person name="Da Silva C."/>
            <person name="Just J."/>
            <person name="Falentin C."/>
            <person name="Koh C.S."/>
            <person name="Le Clainche I."/>
            <person name="Bernard M."/>
            <person name="Bento P."/>
            <person name="Noel B."/>
            <person name="Labadie K."/>
            <person name="Alberti A."/>
            <person name="Charles M."/>
            <person name="Arnaud D."/>
            <person name="Guo H."/>
            <person name="Daviaud C."/>
            <person name="Alamery S."/>
            <person name="Jabbari K."/>
            <person name="Zhao M."/>
            <person name="Edger P.P."/>
            <person name="Chelaifa H."/>
            <person name="Tack D."/>
            <person name="Lassalle G."/>
            <person name="Mestiri I."/>
            <person name="Schnel N."/>
            <person name="Le Paslier M.C."/>
            <person name="Fan G."/>
            <person name="Renault V."/>
            <person name="Bayer P.E."/>
            <person name="Golicz A.A."/>
            <person name="Manoli S."/>
            <person name="Lee T.H."/>
            <person name="Thi V.H."/>
            <person name="Chalabi S."/>
            <person name="Hu Q."/>
            <person name="Fan C."/>
            <person name="Tollenaere R."/>
            <person name="Lu Y."/>
            <person name="Battail C."/>
            <person name="Shen J."/>
            <person name="Sidebottom C.H."/>
            <person name="Wang X."/>
            <person name="Canaguier A."/>
            <person name="Chauveau A."/>
            <person name="Berard A."/>
            <person name="Deniot G."/>
            <person name="Guan M."/>
            <person name="Liu Z."/>
            <person name="Sun F."/>
            <person name="Lim Y.P."/>
            <person name="Lyons E."/>
            <person name="Town C.D."/>
            <person name="Bancroft I."/>
            <person name="Wang X."/>
            <person name="Meng J."/>
            <person name="Ma J."/>
            <person name="Pires J.C."/>
            <person name="King G.J."/>
            <person name="Brunel D."/>
            <person name="Delourme R."/>
            <person name="Renard M."/>
            <person name="Aury J.M."/>
            <person name="Adams K.L."/>
            <person name="Batley J."/>
            <person name="Snowdon R.J."/>
            <person name="Tost J."/>
            <person name="Edwards D."/>
            <person name="Zhou Y."/>
            <person name="Hua W."/>
            <person name="Sharpe A.G."/>
            <person name="Paterson A.H."/>
            <person name="Guan C."/>
            <person name="Wincker P."/>
        </authorList>
    </citation>
    <scope>NUCLEOTIDE SEQUENCE [LARGE SCALE GENOMIC DNA]</scope>
    <source>
        <strain evidence="3">cv. Darmor-bzh</strain>
    </source>
</reference>
<dbReference type="InterPro" id="IPR015943">
    <property type="entry name" value="WD40/YVTN_repeat-like_dom_sf"/>
</dbReference>